<evidence type="ECO:0000256" key="3">
    <source>
        <dbReference type="ARBA" id="ARBA00012733"/>
    </source>
</evidence>
<protein>
    <recommendedName>
        <fullName evidence="3">exo-alpha-sialidase</fullName>
        <ecNumber evidence="3">3.2.1.18</ecNumber>
    </recommendedName>
</protein>
<dbReference type="EMBL" id="AP024702">
    <property type="protein sequence ID" value="BCX48057.1"/>
    <property type="molecule type" value="Genomic_DNA"/>
</dbReference>
<dbReference type="RefSeq" id="WP_338690616.1">
    <property type="nucleotide sequence ID" value="NZ_AP024702.1"/>
</dbReference>
<dbReference type="Gene3D" id="2.120.10.10">
    <property type="match status" value="1"/>
</dbReference>
<dbReference type="InterPro" id="IPR026856">
    <property type="entry name" value="Sialidase_fam"/>
</dbReference>
<dbReference type="CDD" id="cd15482">
    <property type="entry name" value="Sialidase_non-viral"/>
    <property type="match status" value="1"/>
</dbReference>
<dbReference type="EC" id="3.2.1.18" evidence="3"/>
<evidence type="ECO:0000256" key="2">
    <source>
        <dbReference type="ARBA" id="ARBA00009348"/>
    </source>
</evidence>
<dbReference type="PANTHER" id="PTHR10628">
    <property type="entry name" value="SIALIDASE"/>
    <property type="match status" value="1"/>
</dbReference>
<evidence type="ECO:0000313" key="6">
    <source>
        <dbReference type="Proteomes" id="UP001374893"/>
    </source>
</evidence>
<feature type="domain" description="Sialidase" evidence="4">
    <location>
        <begin position="241"/>
        <end position="507"/>
    </location>
</feature>
<comment type="catalytic activity">
    <reaction evidence="1">
        <text>Hydrolysis of alpha-(2-&gt;3)-, alpha-(2-&gt;6)-, alpha-(2-&gt;8)- glycosidic linkages of terminal sialic acid residues in oligosaccharides, glycoproteins, glycolipids, colominic acid and synthetic substrates.</text>
        <dbReference type="EC" id="3.2.1.18"/>
    </reaction>
</comment>
<sequence>MNPLTRLAGILIASGASAIHAEDVDALYGTSFENAPAGIIETWNDGDSRWQSKGKSEITTKFAHTGKQCLHIFGGTDNTLELTLAGELQNSRGLSFQAERWTGRDPFTFRILAQINGNWQEVSNLDELVAVGRGFKSDIVIKLPHEIIGALRFVCSAPENAGILIDDLKLLKGEPENVTKLPEVCRDPIRKLLEKKDIFVSGTEDTHTFRIPAIVTATNGDLIASCDARRNSAGDLIWVRDIDIVVKRSSDNGKTWGPMETVIDYGDKSVGKPASDPSFVVDRETGDIFCFYNFMDQVKAPKEFRLHMQKSGDHGKTWSEPVDLTDDIAKPEWKMDFKFITSGRGIQRRNGQLLHTLVNLKRGLHLFGSSDHGKTWSFIDTPVTPANESKVIELADESLMINSRLNGKGFRGVHRSADNGKSWSFEVDETQVDPGCNGSILRYTSIEGGYEKNRLLLCHANSPRGRKNLVVKISYDEGITWSAGKVIDPGPAAYSSLTICKDGTIGVLYEPGYQAIRFARFTLEDLTDGEDSLAIPYTPVN</sequence>
<evidence type="ECO:0000256" key="1">
    <source>
        <dbReference type="ARBA" id="ARBA00000427"/>
    </source>
</evidence>
<dbReference type="Pfam" id="PF13088">
    <property type="entry name" value="BNR_2"/>
    <property type="match status" value="1"/>
</dbReference>
<accession>A0ABM7RDU4</accession>
<dbReference type="InterPro" id="IPR036278">
    <property type="entry name" value="Sialidase_sf"/>
</dbReference>
<keyword evidence="6" id="KW-1185">Reference proteome</keyword>
<dbReference type="InterPro" id="IPR011040">
    <property type="entry name" value="Sialidase"/>
</dbReference>
<dbReference type="Proteomes" id="UP001374893">
    <property type="component" value="Chromosome"/>
</dbReference>
<dbReference type="PANTHER" id="PTHR10628:SF30">
    <property type="entry name" value="EXO-ALPHA-SIALIDASE"/>
    <property type="match status" value="1"/>
</dbReference>
<organism evidence="5 6">
    <name type="scientific">Haloferula helveola</name>
    <dbReference type="NCBI Taxonomy" id="490095"/>
    <lineage>
        <taxon>Bacteria</taxon>
        <taxon>Pseudomonadati</taxon>
        <taxon>Verrucomicrobiota</taxon>
        <taxon>Verrucomicrobiia</taxon>
        <taxon>Verrucomicrobiales</taxon>
        <taxon>Verrucomicrobiaceae</taxon>
        <taxon>Haloferula</taxon>
    </lineage>
</organism>
<gene>
    <name evidence="5" type="ORF">HAHE_19650</name>
</gene>
<dbReference type="SUPFAM" id="SSF50939">
    <property type="entry name" value="Sialidases"/>
    <property type="match status" value="1"/>
</dbReference>
<evidence type="ECO:0000313" key="5">
    <source>
        <dbReference type="EMBL" id="BCX48057.1"/>
    </source>
</evidence>
<evidence type="ECO:0000259" key="4">
    <source>
        <dbReference type="Pfam" id="PF13088"/>
    </source>
</evidence>
<proteinExistence type="inferred from homology"/>
<name>A0ABM7RDU4_9BACT</name>
<reference evidence="5 6" key="1">
    <citation type="submission" date="2021-06" db="EMBL/GenBank/DDBJ databases">
        <title>Complete genome of Haloferula helveola possessing various polysaccharide degrading enzymes.</title>
        <authorList>
            <person name="Takami H."/>
            <person name="Huang C."/>
            <person name="Hamasaki K."/>
        </authorList>
    </citation>
    <scope>NUCLEOTIDE SEQUENCE [LARGE SCALE GENOMIC DNA]</scope>
    <source>
        <strain evidence="5 6">CN-1</strain>
    </source>
</reference>
<comment type="similarity">
    <text evidence="2">Belongs to the glycosyl hydrolase 33 family.</text>
</comment>